<dbReference type="InterPro" id="IPR007219">
    <property type="entry name" value="XnlR_reg_dom"/>
</dbReference>
<evidence type="ECO:0000256" key="3">
    <source>
        <dbReference type="ARBA" id="ARBA00023015"/>
    </source>
</evidence>
<dbReference type="RefSeq" id="XP_024334981.1">
    <property type="nucleotide sequence ID" value="XM_024486877.1"/>
</dbReference>
<dbReference type="PANTHER" id="PTHR31313">
    <property type="entry name" value="TY1 ENHANCER ACTIVATOR"/>
    <property type="match status" value="1"/>
</dbReference>
<organism evidence="9 10">
    <name type="scientific">Postia placenta MAD-698-R-SB12</name>
    <dbReference type="NCBI Taxonomy" id="670580"/>
    <lineage>
        <taxon>Eukaryota</taxon>
        <taxon>Fungi</taxon>
        <taxon>Dikarya</taxon>
        <taxon>Basidiomycota</taxon>
        <taxon>Agaricomycotina</taxon>
        <taxon>Agaricomycetes</taxon>
        <taxon>Polyporales</taxon>
        <taxon>Adustoporiaceae</taxon>
        <taxon>Rhodonia</taxon>
    </lineage>
</organism>
<dbReference type="AlphaFoldDB" id="A0A1X6MP41"/>
<evidence type="ECO:0000256" key="6">
    <source>
        <dbReference type="ARBA" id="ARBA00023242"/>
    </source>
</evidence>
<reference evidence="9 10" key="1">
    <citation type="submission" date="2017-04" db="EMBL/GenBank/DDBJ databases">
        <title>Genome Sequence of the Model Brown-Rot Fungus Postia placenta SB12.</title>
        <authorList>
            <consortium name="DOE Joint Genome Institute"/>
            <person name="Gaskell J."/>
            <person name="Kersten P."/>
            <person name="Larrondo L.F."/>
            <person name="Canessa P."/>
            <person name="Martinez D."/>
            <person name="Hibbett D."/>
            <person name="Schmoll M."/>
            <person name="Kubicek C.P."/>
            <person name="Martinez A.T."/>
            <person name="Yadav J."/>
            <person name="Master E."/>
            <person name="Magnuson J.K."/>
            <person name="James T."/>
            <person name="Yaver D."/>
            <person name="Berka R."/>
            <person name="Labutti K."/>
            <person name="Lipzen A."/>
            <person name="Aerts A."/>
            <person name="Barry K."/>
            <person name="Henrissat B."/>
            <person name="Blanchette R."/>
            <person name="Grigoriev I."/>
            <person name="Cullen D."/>
        </authorList>
    </citation>
    <scope>NUCLEOTIDE SEQUENCE [LARGE SCALE GENOMIC DNA]</scope>
    <source>
        <strain evidence="9 10">MAD-698-R-SB12</strain>
    </source>
</reference>
<keyword evidence="4" id="KW-0238">DNA-binding</keyword>
<evidence type="ECO:0000259" key="8">
    <source>
        <dbReference type="SMART" id="SM00906"/>
    </source>
</evidence>
<dbReference type="EMBL" id="KZ110605">
    <property type="protein sequence ID" value="OSX58187.1"/>
    <property type="molecule type" value="Genomic_DNA"/>
</dbReference>
<dbReference type="GeneID" id="36331826"/>
<keyword evidence="3" id="KW-0805">Transcription regulation</keyword>
<gene>
    <name evidence="9" type="ORF">POSPLADRAFT_1154718</name>
</gene>
<dbReference type="Pfam" id="PF04082">
    <property type="entry name" value="Fungal_trans"/>
    <property type="match status" value="1"/>
</dbReference>
<protein>
    <recommendedName>
        <fullName evidence="8">Xylanolytic transcriptional activator regulatory domain-containing protein</fullName>
    </recommendedName>
</protein>
<sequence>MWAAGDRYLEDAKVILDSTYAASRPSTCQALLLMGYREVGIGAMAQAWLYVGMAVRMAQDLGLHKTADQWSCVGRVLFTPGELQERRRVWYGCVVMDKYMSAYIGRPVAIFERDFDTELPSTEEPDELETWRPHPSAPVVDDSEEPSFPEMTPMPGRILSCFSESAKLCGQSEFSRFEKLLSKWYLDLPDYLRHDPAASKNAAPLPHILTLHMQYWCTVLLLHRPFIRHISTDGSNRPTSSSSKDSEARASSRKNYDICVQAANQITSIVSLYAETHSLRRAPVYLCYYVFTAAIMHVATLMIYPDDTTARVGLNKTMDVLKRMSVVWGSAWRALELLQGSKVNLHNAPDPEILRARVPDRPKRSAEQPLDQEEDDSTRLMTSEQMYRQQQAFAGVGTPSPVHPNFSISSLQIPPAESSTYHSYDRWSSDNTLPTYAGSLSTSVLPQQYSTGLVDERISSGMTRHPERQGQRYAQYWNDYSALGQMDAPYGVPVISDMVAQHAGNSQSDQSAMYVQDYTMFGLNIPPQAICLRLATNDDGLRTWRMYVWRSLSPNLDFPAFDCMSDSILSGLWRYLAGSMVTTVDPDFFTDPGCAQIFSGLPNNIESAEMFGKVTSVGNGALRNKSRFSIISKLAFSNSVLGLVAAAGYFGPHSFGNVASERLVPHLHILDWSTKTHWKAFIETSTLMRSYNG</sequence>
<dbReference type="GO" id="GO:0006351">
    <property type="term" value="P:DNA-templated transcription"/>
    <property type="evidence" value="ECO:0007669"/>
    <property type="project" value="InterPro"/>
</dbReference>
<accession>A0A1X6MP41</accession>
<evidence type="ECO:0000256" key="1">
    <source>
        <dbReference type="ARBA" id="ARBA00022723"/>
    </source>
</evidence>
<dbReference type="PANTHER" id="PTHR31313:SF78">
    <property type="entry name" value="TRANSCRIPTION FACTOR DOMAIN-CONTAINING PROTEIN"/>
    <property type="match status" value="1"/>
</dbReference>
<dbReference type="InterPro" id="IPR051615">
    <property type="entry name" value="Transcr_Regulatory_Elem"/>
</dbReference>
<feature type="region of interest" description="Disordered" evidence="7">
    <location>
        <begin position="349"/>
        <end position="378"/>
    </location>
</feature>
<keyword evidence="5" id="KW-0804">Transcription</keyword>
<evidence type="ECO:0000313" key="10">
    <source>
        <dbReference type="Proteomes" id="UP000194127"/>
    </source>
</evidence>
<evidence type="ECO:0000256" key="4">
    <source>
        <dbReference type="ARBA" id="ARBA00023125"/>
    </source>
</evidence>
<evidence type="ECO:0000256" key="7">
    <source>
        <dbReference type="SAM" id="MobiDB-lite"/>
    </source>
</evidence>
<proteinExistence type="predicted"/>
<keyword evidence="10" id="KW-1185">Reference proteome</keyword>
<evidence type="ECO:0000256" key="2">
    <source>
        <dbReference type="ARBA" id="ARBA00022833"/>
    </source>
</evidence>
<name>A0A1X6MP41_9APHY</name>
<keyword evidence="2" id="KW-0862">Zinc</keyword>
<dbReference type="STRING" id="670580.A0A1X6MP41"/>
<keyword evidence="6" id="KW-0539">Nucleus</keyword>
<dbReference type="OrthoDB" id="2123952at2759"/>
<dbReference type="SMART" id="SM00906">
    <property type="entry name" value="Fungal_trans"/>
    <property type="match status" value="1"/>
</dbReference>
<dbReference type="GO" id="GO:0003677">
    <property type="term" value="F:DNA binding"/>
    <property type="evidence" value="ECO:0007669"/>
    <property type="project" value="UniProtKB-KW"/>
</dbReference>
<evidence type="ECO:0000313" key="9">
    <source>
        <dbReference type="EMBL" id="OSX58187.1"/>
    </source>
</evidence>
<dbReference type="CDD" id="cd12148">
    <property type="entry name" value="fungal_TF_MHR"/>
    <property type="match status" value="1"/>
</dbReference>
<feature type="domain" description="Xylanolytic transcriptional activator regulatory" evidence="8">
    <location>
        <begin position="47"/>
        <end position="126"/>
    </location>
</feature>
<feature type="compositionally biased region" description="Basic and acidic residues" evidence="7">
    <location>
        <begin position="352"/>
        <end position="366"/>
    </location>
</feature>
<dbReference type="Proteomes" id="UP000194127">
    <property type="component" value="Unassembled WGS sequence"/>
</dbReference>
<evidence type="ECO:0000256" key="5">
    <source>
        <dbReference type="ARBA" id="ARBA00023163"/>
    </source>
</evidence>
<keyword evidence="1" id="KW-0479">Metal-binding</keyword>
<dbReference type="GO" id="GO:0008270">
    <property type="term" value="F:zinc ion binding"/>
    <property type="evidence" value="ECO:0007669"/>
    <property type="project" value="InterPro"/>
</dbReference>
<feature type="region of interest" description="Disordered" evidence="7">
    <location>
        <begin position="121"/>
        <end position="148"/>
    </location>
</feature>